<evidence type="ECO:0000256" key="1">
    <source>
        <dbReference type="SAM" id="Phobius"/>
    </source>
</evidence>
<reference evidence="2" key="2">
    <citation type="submission" date="2020-09" db="EMBL/GenBank/DDBJ databases">
        <title>Novel species in genus Aeromicrobium.</title>
        <authorList>
            <person name="Zhang G."/>
        </authorList>
    </citation>
    <scope>NUCLEOTIDE SEQUENCE</scope>
    <source>
        <strain evidence="2">SSW1-57</strain>
    </source>
</reference>
<dbReference type="AlphaFoldDB" id="A0A8I0FVC6"/>
<dbReference type="EMBL" id="JACWMT010000001">
    <property type="protein sequence ID" value="MBD1269500.1"/>
    <property type="molecule type" value="Genomic_DNA"/>
</dbReference>
<keyword evidence="4" id="KW-1185">Reference proteome</keyword>
<feature type="transmembrane region" description="Helical" evidence="1">
    <location>
        <begin position="7"/>
        <end position="26"/>
    </location>
</feature>
<protein>
    <submittedName>
        <fullName evidence="2">Uncharacterized protein</fullName>
    </submittedName>
</protein>
<evidence type="ECO:0000313" key="5">
    <source>
        <dbReference type="Proteomes" id="UP000659061"/>
    </source>
</evidence>
<dbReference type="Proteomes" id="UP000659061">
    <property type="component" value="Unassembled WGS sequence"/>
</dbReference>
<feature type="transmembrane region" description="Helical" evidence="1">
    <location>
        <begin position="97"/>
        <end position="116"/>
    </location>
</feature>
<gene>
    <name evidence="3" type="ORF">BJ975_003221</name>
    <name evidence="2" type="ORF">IDH50_04590</name>
</gene>
<dbReference type="EMBL" id="JACBZN010000001">
    <property type="protein sequence ID" value="NYI39846.1"/>
    <property type="molecule type" value="Genomic_DNA"/>
</dbReference>
<feature type="transmembrane region" description="Helical" evidence="1">
    <location>
        <begin position="63"/>
        <end position="85"/>
    </location>
</feature>
<organism evidence="2 5">
    <name type="scientific">Aeromicrobium tamlense</name>
    <dbReference type="NCBI Taxonomy" id="375541"/>
    <lineage>
        <taxon>Bacteria</taxon>
        <taxon>Bacillati</taxon>
        <taxon>Actinomycetota</taxon>
        <taxon>Actinomycetes</taxon>
        <taxon>Propionibacteriales</taxon>
        <taxon>Nocardioidaceae</taxon>
        <taxon>Aeromicrobium</taxon>
    </lineage>
</organism>
<keyword evidence="1" id="KW-0812">Transmembrane</keyword>
<evidence type="ECO:0000313" key="3">
    <source>
        <dbReference type="EMBL" id="NYI39846.1"/>
    </source>
</evidence>
<reference evidence="3 4" key="1">
    <citation type="submission" date="2020-07" db="EMBL/GenBank/DDBJ databases">
        <title>Sequencing the genomes of 1000 actinobacteria strains.</title>
        <authorList>
            <person name="Klenk H.-P."/>
        </authorList>
    </citation>
    <scope>NUCLEOTIDE SEQUENCE [LARGE SCALE GENOMIC DNA]</scope>
    <source>
        <strain evidence="3 4">DSM 19087</strain>
    </source>
</reference>
<dbReference type="RefSeq" id="WP_179427824.1">
    <property type="nucleotide sequence ID" value="NZ_BAAAMP010000002.1"/>
</dbReference>
<sequence length="130" mass="13511">MRRLRTTASRWAAVACLAIALLYLVRVVDAPSAAYLLGEIVMGVLGVAAAVKMWLHNCFESHLAAGALVAATSGGTLLAVTAGLPGGGASGLTPTRVALLALSAAVVVLLVQDGRVRREHARRARRPYAR</sequence>
<dbReference type="Proteomes" id="UP000587211">
    <property type="component" value="Unassembled WGS sequence"/>
</dbReference>
<evidence type="ECO:0000313" key="4">
    <source>
        <dbReference type="Proteomes" id="UP000587211"/>
    </source>
</evidence>
<name>A0A8I0FVC6_9ACTN</name>
<evidence type="ECO:0000313" key="2">
    <source>
        <dbReference type="EMBL" id="MBD1269500.1"/>
    </source>
</evidence>
<proteinExistence type="predicted"/>
<accession>A0A8I0FVC6</accession>
<comment type="caution">
    <text evidence="2">The sequence shown here is derived from an EMBL/GenBank/DDBJ whole genome shotgun (WGS) entry which is preliminary data.</text>
</comment>
<keyword evidence="1" id="KW-0472">Membrane</keyword>
<keyword evidence="1" id="KW-1133">Transmembrane helix</keyword>
<feature type="transmembrane region" description="Helical" evidence="1">
    <location>
        <begin position="32"/>
        <end position="51"/>
    </location>
</feature>